<reference evidence="1 2" key="1">
    <citation type="submission" date="2016-10" db="EMBL/GenBank/DDBJ databases">
        <title>Draft genome sequence of Methylobacterium extorquens CP3, a seed endophyte of Crotalaria pumila with plant growth-promoting and metal tolerance properties.</title>
        <authorList>
            <person name="Sanchez-Lopez A.S."/>
            <person name="Van Hamme J.D."/>
            <person name="Thijs S."/>
            <person name="Mcammond B.M."/>
            <person name="Stevens V."/>
            <person name="Gonzalez-Chavez M.D.C."/>
            <person name="Vangronsveld J."/>
        </authorList>
    </citation>
    <scope>NUCLEOTIDE SEQUENCE [LARGE SCALE GENOMIC DNA]</scope>
    <source>
        <strain evidence="1 2">CP3</strain>
    </source>
</reference>
<dbReference type="AlphaFoldDB" id="A0A1S1PAX6"/>
<proteinExistence type="predicted"/>
<name>A0A1S1PAX6_METEX</name>
<accession>A0A1S1PAX6</accession>
<gene>
    <name evidence="1" type="ORF">BK022_01250</name>
</gene>
<dbReference type="Gene3D" id="3.30.450.20">
    <property type="entry name" value="PAS domain"/>
    <property type="match status" value="1"/>
</dbReference>
<organism evidence="1 2">
    <name type="scientific">Methylorubrum extorquens</name>
    <name type="common">Methylobacterium dichloromethanicum</name>
    <name type="synonym">Methylobacterium extorquens</name>
    <dbReference type="NCBI Taxonomy" id="408"/>
    <lineage>
        <taxon>Bacteria</taxon>
        <taxon>Pseudomonadati</taxon>
        <taxon>Pseudomonadota</taxon>
        <taxon>Alphaproteobacteria</taxon>
        <taxon>Hyphomicrobiales</taxon>
        <taxon>Methylobacteriaceae</taxon>
        <taxon>Methylorubrum</taxon>
    </lineage>
</organism>
<dbReference type="Proteomes" id="UP000180215">
    <property type="component" value="Unassembled WGS sequence"/>
</dbReference>
<evidence type="ECO:0000313" key="1">
    <source>
        <dbReference type="EMBL" id="OHV18135.1"/>
    </source>
</evidence>
<dbReference type="EMBL" id="MNAO01000006">
    <property type="protein sequence ID" value="OHV18135.1"/>
    <property type="molecule type" value="Genomic_DNA"/>
</dbReference>
<comment type="caution">
    <text evidence="1">The sequence shown here is derived from an EMBL/GenBank/DDBJ whole genome shotgun (WGS) entry which is preliminary data.</text>
</comment>
<protein>
    <submittedName>
        <fullName evidence="1">Uncharacterized protein</fullName>
    </submittedName>
</protein>
<sequence length="182" mass="19622">MTTPGIVGTWEWDPATGCFILDEGAAELMAGDAGLAGHPLRSERATAGLDASVAARFLGDVRHAAEQEDDVAVDLWVPSLSGPKRRLLCRGRIHRDARQQPVRGEGTLIDTADPGVQARTLRELEHAAAADAIDEAAELIIAARRAIDASGKPRLRQLVDVLLLEIAREIASRSTELDRQQH</sequence>
<evidence type="ECO:0000313" key="2">
    <source>
        <dbReference type="Proteomes" id="UP000180215"/>
    </source>
</evidence>